<organism evidence="2 3">
    <name type="scientific">Trichomalopsis sarcophagae</name>
    <dbReference type="NCBI Taxonomy" id="543379"/>
    <lineage>
        <taxon>Eukaryota</taxon>
        <taxon>Metazoa</taxon>
        <taxon>Ecdysozoa</taxon>
        <taxon>Arthropoda</taxon>
        <taxon>Hexapoda</taxon>
        <taxon>Insecta</taxon>
        <taxon>Pterygota</taxon>
        <taxon>Neoptera</taxon>
        <taxon>Endopterygota</taxon>
        <taxon>Hymenoptera</taxon>
        <taxon>Apocrita</taxon>
        <taxon>Proctotrupomorpha</taxon>
        <taxon>Chalcidoidea</taxon>
        <taxon>Pteromalidae</taxon>
        <taxon>Pteromalinae</taxon>
        <taxon>Trichomalopsis</taxon>
    </lineage>
</organism>
<comment type="caution">
    <text evidence="2">The sequence shown here is derived from an EMBL/GenBank/DDBJ whole genome shotgun (WGS) entry which is preliminary data.</text>
</comment>
<accession>A0A232F5P5</accession>
<protein>
    <submittedName>
        <fullName evidence="2">Uncharacterized protein</fullName>
    </submittedName>
</protein>
<dbReference type="EMBL" id="NNAY01000943">
    <property type="protein sequence ID" value="OXU25799.1"/>
    <property type="molecule type" value="Genomic_DNA"/>
</dbReference>
<keyword evidence="3" id="KW-1185">Reference proteome</keyword>
<evidence type="ECO:0000313" key="3">
    <source>
        <dbReference type="Proteomes" id="UP000215335"/>
    </source>
</evidence>
<proteinExistence type="predicted"/>
<feature type="region of interest" description="Disordered" evidence="1">
    <location>
        <begin position="58"/>
        <end position="77"/>
    </location>
</feature>
<feature type="non-terminal residue" evidence="2">
    <location>
        <position position="77"/>
    </location>
</feature>
<reference evidence="2 3" key="1">
    <citation type="journal article" date="2017" name="Curr. Biol.">
        <title>The Evolution of Venom by Co-option of Single-Copy Genes.</title>
        <authorList>
            <person name="Martinson E.O."/>
            <person name="Mrinalini"/>
            <person name="Kelkar Y.D."/>
            <person name="Chang C.H."/>
            <person name="Werren J.H."/>
        </authorList>
    </citation>
    <scope>NUCLEOTIDE SEQUENCE [LARGE SCALE GENOMIC DNA]</scope>
    <source>
        <strain evidence="2 3">Alberta</strain>
        <tissue evidence="2">Whole body</tissue>
    </source>
</reference>
<dbReference type="Proteomes" id="UP000215335">
    <property type="component" value="Unassembled WGS sequence"/>
</dbReference>
<dbReference type="AlphaFoldDB" id="A0A232F5P5"/>
<sequence length="77" mass="8621">KGYCRCSLAPKESRTTRGHLRQQTLRLSPRGTLTHAHKYTLANDAIANFPLNTTDTAQNEVNSVSSEKNKSLVHRTK</sequence>
<evidence type="ECO:0000313" key="2">
    <source>
        <dbReference type="EMBL" id="OXU25799.1"/>
    </source>
</evidence>
<feature type="non-terminal residue" evidence="2">
    <location>
        <position position="1"/>
    </location>
</feature>
<evidence type="ECO:0000256" key="1">
    <source>
        <dbReference type="SAM" id="MobiDB-lite"/>
    </source>
</evidence>
<name>A0A232F5P5_9HYME</name>
<gene>
    <name evidence="2" type="ORF">TSAR_007096</name>
</gene>